<dbReference type="GO" id="GO:0032259">
    <property type="term" value="P:methylation"/>
    <property type="evidence" value="ECO:0007669"/>
    <property type="project" value="UniProtKB-KW"/>
</dbReference>
<feature type="binding site" evidence="4">
    <location>
        <position position="152"/>
    </location>
    <ligand>
        <name>S-adenosyl-L-methionine</name>
        <dbReference type="ChEBI" id="CHEBI:59789"/>
    </ligand>
</feature>
<dbReference type="KEGG" id="aagg:ETAA8_38470"/>
<dbReference type="SUPFAM" id="SSF53335">
    <property type="entry name" value="S-adenosyl-L-methionine-dependent methyltransferases"/>
    <property type="match status" value="1"/>
</dbReference>
<accession>A0A517YF17</accession>
<dbReference type="InterPro" id="IPR041698">
    <property type="entry name" value="Methyltransf_25"/>
</dbReference>
<evidence type="ECO:0000313" key="8">
    <source>
        <dbReference type="Proteomes" id="UP000315017"/>
    </source>
</evidence>
<feature type="domain" description="Release factor glutamine methyltransferase N-terminal" evidence="6">
    <location>
        <begin position="12"/>
        <end position="81"/>
    </location>
</feature>
<dbReference type="InterPro" id="IPR004556">
    <property type="entry name" value="HemK-like"/>
</dbReference>
<evidence type="ECO:0000313" key="7">
    <source>
        <dbReference type="EMBL" id="QDU28742.1"/>
    </source>
</evidence>
<gene>
    <name evidence="4 7" type="primary">prmC</name>
    <name evidence="7" type="ORF">ETAA8_38470</name>
</gene>
<keyword evidence="1 4" id="KW-0489">Methyltransferase</keyword>
<dbReference type="PANTHER" id="PTHR18895">
    <property type="entry name" value="HEMK METHYLTRANSFERASE"/>
    <property type="match status" value="1"/>
</dbReference>
<feature type="binding site" evidence="4">
    <location>
        <begin position="129"/>
        <end position="133"/>
    </location>
    <ligand>
        <name>S-adenosyl-L-methionine</name>
        <dbReference type="ChEBI" id="CHEBI:59789"/>
    </ligand>
</feature>
<comment type="caution">
    <text evidence="4">Lacks conserved residue(s) required for the propagation of feature annotation.</text>
</comment>
<dbReference type="NCBIfam" id="TIGR00536">
    <property type="entry name" value="hemK_fam"/>
    <property type="match status" value="1"/>
</dbReference>
<keyword evidence="3 4" id="KW-0949">S-adenosyl-L-methionine</keyword>
<dbReference type="CDD" id="cd02440">
    <property type="entry name" value="AdoMet_MTases"/>
    <property type="match status" value="1"/>
</dbReference>
<dbReference type="PANTHER" id="PTHR18895:SF74">
    <property type="entry name" value="MTRF1L RELEASE FACTOR GLUTAMINE METHYLTRANSFERASE"/>
    <property type="match status" value="1"/>
</dbReference>
<evidence type="ECO:0000256" key="4">
    <source>
        <dbReference type="HAMAP-Rule" id="MF_02126"/>
    </source>
</evidence>
<protein>
    <recommendedName>
        <fullName evidence="4">Release factor glutamine methyltransferase</fullName>
        <shortName evidence="4">RF MTase</shortName>
        <ecNumber evidence="4">2.1.1.297</ecNumber>
    </recommendedName>
    <alternativeName>
        <fullName evidence="4">N5-glutamine methyltransferase PrmC</fullName>
    </alternativeName>
    <alternativeName>
        <fullName evidence="4">Protein-(glutamine-N5) MTase PrmC</fullName>
    </alternativeName>
    <alternativeName>
        <fullName evidence="4">Protein-glutamine N-methyltransferase PrmC</fullName>
    </alternativeName>
</protein>
<dbReference type="HAMAP" id="MF_02126">
    <property type="entry name" value="RF_methyltr_PrmC"/>
    <property type="match status" value="1"/>
</dbReference>
<dbReference type="GO" id="GO:0102559">
    <property type="term" value="F:peptide chain release factor N(5)-glutamine methyltransferase activity"/>
    <property type="evidence" value="ECO:0007669"/>
    <property type="project" value="UniProtKB-EC"/>
</dbReference>
<sequence length="292" mass="31802">MSTEEAWTINRLLTWTADYFKKQNIEQPRLEVEVLLGYALGCERIQLYTRFGEVVTDEQRAKFREFVKQRVQSMPVAYIVGKKEFYSLNFTVTRDTLIPRPETEHLVMAVLDAIKATPELAPHHVADVGTGSGIVAIAIAKHAKSSTVLAIDKSPAAVEIARQNAASLGVDARVKTCVGDLLSGIDPAEQFFAIAANLPYVSDSEFEQLDKTVKDFEPTSALVAGPIGTELIAKLIPQAAAQLVSGGLLALELSPMIADRVVDLVASDGNFEPAYVIKDLAGHKRIVAAKRK</sequence>
<comment type="function">
    <text evidence="4">Methylates the class 1 translation termination release factors RF1/PrfA and RF2/PrfB on the glutamine residue of the universally conserved GGQ motif.</text>
</comment>
<reference evidence="7 8" key="1">
    <citation type="submission" date="2019-02" db="EMBL/GenBank/DDBJ databases">
        <title>Deep-cultivation of Planctomycetes and their phenomic and genomic characterization uncovers novel biology.</title>
        <authorList>
            <person name="Wiegand S."/>
            <person name="Jogler M."/>
            <person name="Boedeker C."/>
            <person name="Pinto D."/>
            <person name="Vollmers J."/>
            <person name="Rivas-Marin E."/>
            <person name="Kohn T."/>
            <person name="Peeters S.H."/>
            <person name="Heuer A."/>
            <person name="Rast P."/>
            <person name="Oberbeckmann S."/>
            <person name="Bunk B."/>
            <person name="Jeske O."/>
            <person name="Meyerdierks A."/>
            <person name="Storesund J.E."/>
            <person name="Kallscheuer N."/>
            <person name="Luecker S."/>
            <person name="Lage O.M."/>
            <person name="Pohl T."/>
            <person name="Merkel B.J."/>
            <person name="Hornburger P."/>
            <person name="Mueller R.-W."/>
            <person name="Bruemmer F."/>
            <person name="Labrenz M."/>
            <person name="Spormann A.M."/>
            <person name="Op den Camp H."/>
            <person name="Overmann J."/>
            <person name="Amann R."/>
            <person name="Jetten M.S.M."/>
            <person name="Mascher T."/>
            <person name="Medema M.H."/>
            <person name="Devos D.P."/>
            <person name="Kaster A.-K."/>
            <person name="Ovreas L."/>
            <person name="Rohde M."/>
            <person name="Galperin M.Y."/>
            <person name="Jogler C."/>
        </authorList>
    </citation>
    <scope>NUCLEOTIDE SEQUENCE [LARGE SCALE GENOMIC DNA]</scope>
    <source>
        <strain evidence="7 8">ETA_A8</strain>
    </source>
</reference>
<organism evidence="7 8">
    <name type="scientific">Anatilimnocola aggregata</name>
    <dbReference type="NCBI Taxonomy" id="2528021"/>
    <lineage>
        <taxon>Bacteria</taxon>
        <taxon>Pseudomonadati</taxon>
        <taxon>Planctomycetota</taxon>
        <taxon>Planctomycetia</taxon>
        <taxon>Pirellulales</taxon>
        <taxon>Pirellulaceae</taxon>
        <taxon>Anatilimnocola</taxon>
    </lineage>
</organism>
<feature type="domain" description="Methyltransferase" evidence="5">
    <location>
        <begin position="125"/>
        <end position="209"/>
    </location>
</feature>
<comment type="catalytic activity">
    <reaction evidence="4">
        <text>L-glutaminyl-[peptide chain release factor] + S-adenosyl-L-methionine = N(5)-methyl-L-glutaminyl-[peptide chain release factor] + S-adenosyl-L-homocysteine + H(+)</text>
        <dbReference type="Rhea" id="RHEA:42896"/>
        <dbReference type="Rhea" id="RHEA-COMP:10271"/>
        <dbReference type="Rhea" id="RHEA-COMP:10272"/>
        <dbReference type="ChEBI" id="CHEBI:15378"/>
        <dbReference type="ChEBI" id="CHEBI:30011"/>
        <dbReference type="ChEBI" id="CHEBI:57856"/>
        <dbReference type="ChEBI" id="CHEBI:59789"/>
        <dbReference type="ChEBI" id="CHEBI:61891"/>
        <dbReference type="EC" id="2.1.1.297"/>
    </reaction>
</comment>
<dbReference type="InterPro" id="IPR029063">
    <property type="entry name" value="SAM-dependent_MTases_sf"/>
</dbReference>
<evidence type="ECO:0000256" key="1">
    <source>
        <dbReference type="ARBA" id="ARBA00022603"/>
    </source>
</evidence>
<keyword evidence="8" id="KW-1185">Reference proteome</keyword>
<proteinExistence type="inferred from homology"/>
<evidence type="ECO:0000256" key="2">
    <source>
        <dbReference type="ARBA" id="ARBA00022679"/>
    </source>
</evidence>
<name>A0A517YF17_9BACT</name>
<dbReference type="Gene3D" id="1.10.8.10">
    <property type="entry name" value="DNA helicase RuvA subunit, C-terminal domain"/>
    <property type="match status" value="1"/>
</dbReference>
<dbReference type="Pfam" id="PF17827">
    <property type="entry name" value="PrmC_N"/>
    <property type="match status" value="1"/>
</dbReference>
<evidence type="ECO:0000259" key="6">
    <source>
        <dbReference type="Pfam" id="PF17827"/>
    </source>
</evidence>
<dbReference type="Proteomes" id="UP000315017">
    <property type="component" value="Chromosome"/>
</dbReference>
<dbReference type="InterPro" id="IPR050320">
    <property type="entry name" value="N5-glutamine_MTase"/>
</dbReference>
<dbReference type="EC" id="2.1.1.297" evidence="4"/>
<dbReference type="NCBIfam" id="TIGR03534">
    <property type="entry name" value="RF_mod_PrmC"/>
    <property type="match status" value="1"/>
</dbReference>
<dbReference type="EMBL" id="CP036274">
    <property type="protein sequence ID" value="QDU28742.1"/>
    <property type="molecule type" value="Genomic_DNA"/>
</dbReference>
<dbReference type="AlphaFoldDB" id="A0A517YF17"/>
<comment type="similarity">
    <text evidence="4">Belongs to the protein N5-glutamine methyltransferase family. PrmC subfamily.</text>
</comment>
<feature type="binding site" evidence="4">
    <location>
        <position position="197"/>
    </location>
    <ligand>
        <name>S-adenosyl-L-methionine</name>
        <dbReference type="ChEBI" id="CHEBI:59789"/>
    </ligand>
</feature>
<dbReference type="InterPro" id="IPR040758">
    <property type="entry name" value="PrmC_N"/>
</dbReference>
<dbReference type="RefSeq" id="WP_145091533.1">
    <property type="nucleotide sequence ID" value="NZ_CP036274.1"/>
</dbReference>
<dbReference type="OrthoDB" id="9800643at2"/>
<dbReference type="Gene3D" id="3.40.50.150">
    <property type="entry name" value="Vaccinia Virus protein VP39"/>
    <property type="match status" value="1"/>
</dbReference>
<evidence type="ECO:0000256" key="3">
    <source>
        <dbReference type="ARBA" id="ARBA00022691"/>
    </source>
</evidence>
<keyword evidence="2 4" id="KW-0808">Transferase</keyword>
<dbReference type="Pfam" id="PF13649">
    <property type="entry name" value="Methyltransf_25"/>
    <property type="match status" value="1"/>
</dbReference>
<evidence type="ECO:0000259" key="5">
    <source>
        <dbReference type="Pfam" id="PF13649"/>
    </source>
</evidence>
<dbReference type="InterPro" id="IPR019874">
    <property type="entry name" value="RF_methyltr_PrmC"/>
</dbReference>